<dbReference type="EMBL" id="CAKMRJ010004445">
    <property type="protein sequence ID" value="CAH1435497.1"/>
    <property type="molecule type" value="Genomic_DNA"/>
</dbReference>
<name>A0AAU9NAT9_9ASTR</name>
<dbReference type="PROSITE" id="PS50142">
    <property type="entry name" value="RNASE_3_2"/>
    <property type="match status" value="1"/>
</dbReference>
<dbReference type="InterPro" id="IPR000999">
    <property type="entry name" value="RNase_III_dom"/>
</dbReference>
<dbReference type="GO" id="GO:0006396">
    <property type="term" value="P:RNA processing"/>
    <property type="evidence" value="ECO:0007669"/>
    <property type="project" value="InterPro"/>
</dbReference>
<evidence type="ECO:0000259" key="1">
    <source>
        <dbReference type="PROSITE" id="PS50142"/>
    </source>
</evidence>
<gene>
    <name evidence="2" type="ORF">LVIROSA_LOCUS21934</name>
</gene>
<proteinExistence type="predicted"/>
<keyword evidence="3" id="KW-1185">Reference proteome</keyword>
<protein>
    <recommendedName>
        <fullName evidence="1">RNase III domain-containing protein</fullName>
    </recommendedName>
</protein>
<sequence>MRYWHLFPEEAIEQIVKKRIGKAKSKPSEYHLLLHKQKFLLHKQAVQESWMIALDLKKMHLCHSMPNADVHEFDQLSLKSTFGWESETSFPKLSVLGDVIESLAGAILVDSGYDKDRALQTKRTKTENGRISFTIEVVKDDIVLKRFSCLRIAVKVWAVLKHGFVAKGIMWKQKKHNNKK</sequence>
<dbReference type="Proteomes" id="UP001157418">
    <property type="component" value="Unassembled WGS sequence"/>
</dbReference>
<evidence type="ECO:0000313" key="2">
    <source>
        <dbReference type="EMBL" id="CAH1435497.1"/>
    </source>
</evidence>
<reference evidence="2 3" key="1">
    <citation type="submission" date="2022-01" db="EMBL/GenBank/DDBJ databases">
        <authorList>
            <person name="Xiong W."/>
            <person name="Schranz E."/>
        </authorList>
    </citation>
    <scope>NUCLEOTIDE SEQUENCE [LARGE SCALE GENOMIC DNA]</scope>
</reference>
<dbReference type="InterPro" id="IPR036389">
    <property type="entry name" value="RNase_III_sf"/>
</dbReference>
<accession>A0AAU9NAT9</accession>
<dbReference type="GO" id="GO:0004525">
    <property type="term" value="F:ribonuclease III activity"/>
    <property type="evidence" value="ECO:0007669"/>
    <property type="project" value="InterPro"/>
</dbReference>
<dbReference type="AlphaFoldDB" id="A0AAU9NAT9"/>
<evidence type="ECO:0000313" key="3">
    <source>
        <dbReference type="Proteomes" id="UP001157418"/>
    </source>
</evidence>
<dbReference type="Gene3D" id="1.10.1520.10">
    <property type="entry name" value="Ribonuclease III domain"/>
    <property type="match status" value="1"/>
</dbReference>
<feature type="domain" description="RNase III" evidence="1">
    <location>
        <begin position="92"/>
        <end position="112"/>
    </location>
</feature>
<dbReference type="SUPFAM" id="SSF69065">
    <property type="entry name" value="RNase III domain-like"/>
    <property type="match status" value="1"/>
</dbReference>
<comment type="caution">
    <text evidence="2">The sequence shown here is derived from an EMBL/GenBank/DDBJ whole genome shotgun (WGS) entry which is preliminary data.</text>
</comment>
<organism evidence="2 3">
    <name type="scientific">Lactuca virosa</name>
    <dbReference type="NCBI Taxonomy" id="75947"/>
    <lineage>
        <taxon>Eukaryota</taxon>
        <taxon>Viridiplantae</taxon>
        <taxon>Streptophyta</taxon>
        <taxon>Embryophyta</taxon>
        <taxon>Tracheophyta</taxon>
        <taxon>Spermatophyta</taxon>
        <taxon>Magnoliopsida</taxon>
        <taxon>eudicotyledons</taxon>
        <taxon>Gunneridae</taxon>
        <taxon>Pentapetalae</taxon>
        <taxon>asterids</taxon>
        <taxon>campanulids</taxon>
        <taxon>Asterales</taxon>
        <taxon>Asteraceae</taxon>
        <taxon>Cichorioideae</taxon>
        <taxon>Cichorieae</taxon>
        <taxon>Lactucinae</taxon>
        <taxon>Lactuca</taxon>
    </lineage>
</organism>